<protein>
    <recommendedName>
        <fullName evidence="3">Fatty acyl-CoA reductase</fullName>
    </recommendedName>
</protein>
<proteinExistence type="predicted"/>
<accession>A0A7J7NG50</accession>
<dbReference type="GO" id="GO:0080019">
    <property type="term" value="F:alcohol-forming very long-chain fatty acyl-CoA reductase activity"/>
    <property type="evidence" value="ECO:0007669"/>
    <property type="project" value="InterPro"/>
</dbReference>
<gene>
    <name evidence="1" type="ORF">GIB67_012901</name>
</gene>
<dbReference type="EMBL" id="JACGCM010000816">
    <property type="protein sequence ID" value="KAF6166004.1"/>
    <property type="molecule type" value="Genomic_DNA"/>
</dbReference>
<dbReference type="AlphaFoldDB" id="A0A7J7NG50"/>
<sequence>MSPSSSYHESAVMGSCSHIDRLIIGYGKGNPCMIADPAVVLDLIPGNMVANAMVVVSVLHANQPSQYICHVSTSFRKPLKTLKLRDYRYEYFSRNSWINEQGKPIKVTMPVILSSMERFRVYISILYLPI</sequence>
<dbReference type="Proteomes" id="UP000541444">
    <property type="component" value="Unassembled WGS sequence"/>
</dbReference>
<evidence type="ECO:0008006" key="3">
    <source>
        <dbReference type="Google" id="ProtNLM"/>
    </source>
</evidence>
<dbReference type="PANTHER" id="PTHR11011:SF99">
    <property type="entry name" value="FATTY ACYL-COA REDUCTASE 3"/>
    <property type="match status" value="1"/>
</dbReference>
<name>A0A7J7NG50_9MAGN</name>
<comment type="caution">
    <text evidence="1">The sequence shown here is derived from an EMBL/GenBank/DDBJ whole genome shotgun (WGS) entry which is preliminary data.</text>
</comment>
<dbReference type="PANTHER" id="PTHR11011">
    <property type="entry name" value="MALE STERILITY PROTEIN 2-RELATED"/>
    <property type="match status" value="1"/>
</dbReference>
<keyword evidence="2" id="KW-1185">Reference proteome</keyword>
<reference evidence="1 2" key="1">
    <citation type="journal article" date="2020" name="IScience">
        <title>Genome Sequencing of the Endangered Kingdonia uniflora (Circaeasteraceae, Ranunculales) Reveals Potential Mechanisms of Evolutionary Specialization.</title>
        <authorList>
            <person name="Sun Y."/>
            <person name="Deng T."/>
            <person name="Zhang A."/>
            <person name="Moore M.J."/>
            <person name="Landis J.B."/>
            <person name="Lin N."/>
            <person name="Zhang H."/>
            <person name="Zhang X."/>
            <person name="Huang J."/>
            <person name="Zhang X."/>
            <person name="Sun H."/>
            <person name="Wang H."/>
        </authorList>
    </citation>
    <scope>NUCLEOTIDE SEQUENCE [LARGE SCALE GENOMIC DNA]</scope>
    <source>
        <strain evidence="1">TB1705</strain>
        <tissue evidence="1">Leaf</tissue>
    </source>
</reference>
<organism evidence="1 2">
    <name type="scientific">Kingdonia uniflora</name>
    <dbReference type="NCBI Taxonomy" id="39325"/>
    <lineage>
        <taxon>Eukaryota</taxon>
        <taxon>Viridiplantae</taxon>
        <taxon>Streptophyta</taxon>
        <taxon>Embryophyta</taxon>
        <taxon>Tracheophyta</taxon>
        <taxon>Spermatophyta</taxon>
        <taxon>Magnoliopsida</taxon>
        <taxon>Ranunculales</taxon>
        <taxon>Circaeasteraceae</taxon>
        <taxon>Kingdonia</taxon>
    </lineage>
</organism>
<dbReference type="InterPro" id="IPR026055">
    <property type="entry name" value="FAR"/>
</dbReference>
<dbReference type="OrthoDB" id="429813at2759"/>
<evidence type="ECO:0000313" key="2">
    <source>
        <dbReference type="Proteomes" id="UP000541444"/>
    </source>
</evidence>
<dbReference type="GO" id="GO:0035336">
    <property type="term" value="P:long-chain fatty-acyl-CoA metabolic process"/>
    <property type="evidence" value="ECO:0007669"/>
    <property type="project" value="TreeGrafter"/>
</dbReference>
<evidence type="ECO:0000313" key="1">
    <source>
        <dbReference type="EMBL" id="KAF6166004.1"/>
    </source>
</evidence>
<dbReference type="GO" id="GO:0010345">
    <property type="term" value="P:suberin biosynthetic process"/>
    <property type="evidence" value="ECO:0007669"/>
    <property type="project" value="TreeGrafter"/>
</dbReference>